<comment type="caution">
    <text evidence="2">The sequence shown here is derived from an EMBL/GenBank/DDBJ whole genome shotgun (WGS) entry which is preliminary data.</text>
</comment>
<dbReference type="GO" id="GO:0043565">
    <property type="term" value="F:sequence-specific DNA binding"/>
    <property type="evidence" value="ECO:0007669"/>
    <property type="project" value="InterPro"/>
</dbReference>
<accession>A0A5C7HP30</accession>
<dbReference type="InterPro" id="IPR025422">
    <property type="entry name" value="TGA_domain"/>
</dbReference>
<gene>
    <name evidence="2" type="ORF">EZV62_016652</name>
</gene>
<keyword evidence="3" id="KW-1185">Reference proteome</keyword>
<evidence type="ECO:0000313" key="3">
    <source>
        <dbReference type="Proteomes" id="UP000323000"/>
    </source>
</evidence>
<dbReference type="PROSITE" id="PS51806">
    <property type="entry name" value="DOG1"/>
    <property type="match status" value="1"/>
</dbReference>
<dbReference type="PANTHER" id="PTHR46354">
    <property type="entry name" value="DOG1 DOMAIN-CONTAINING PROTEIN"/>
    <property type="match status" value="1"/>
</dbReference>
<organism evidence="2 3">
    <name type="scientific">Acer yangbiense</name>
    <dbReference type="NCBI Taxonomy" id="1000413"/>
    <lineage>
        <taxon>Eukaryota</taxon>
        <taxon>Viridiplantae</taxon>
        <taxon>Streptophyta</taxon>
        <taxon>Embryophyta</taxon>
        <taxon>Tracheophyta</taxon>
        <taxon>Spermatophyta</taxon>
        <taxon>Magnoliopsida</taxon>
        <taxon>eudicotyledons</taxon>
        <taxon>Gunneridae</taxon>
        <taxon>Pentapetalae</taxon>
        <taxon>rosids</taxon>
        <taxon>malvids</taxon>
        <taxon>Sapindales</taxon>
        <taxon>Sapindaceae</taxon>
        <taxon>Hippocastanoideae</taxon>
        <taxon>Acereae</taxon>
        <taxon>Acer</taxon>
    </lineage>
</organism>
<feature type="domain" description="DOG1" evidence="1">
    <location>
        <begin position="19"/>
        <end position="235"/>
    </location>
</feature>
<dbReference type="EMBL" id="VAHF01000007">
    <property type="protein sequence ID" value="TXG58823.1"/>
    <property type="molecule type" value="Genomic_DNA"/>
</dbReference>
<proteinExistence type="predicted"/>
<dbReference type="PANTHER" id="PTHR46354:SF13">
    <property type="entry name" value="PROTEIN DOG1-LIKE 4"/>
    <property type="match status" value="1"/>
</dbReference>
<dbReference type="Proteomes" id="UP000323000">
    <property type="component" value="Chromosome 7"/>
</dbReference>
<dbReference type="Pfam" id="PF14144">
    <property type="entry name" value="DOG1"/>
    <property type="match status" value="1"/>
</dbReference>
<name>A0A5C7HP30_9ROSI</name>
<evidence type="ECO:0000259" key="1">
    <source>
        <dbReference type="PROSITE" id="PS51806"/>
    </source>
</evidence>
<dbReference type="AlphaFoldDB" id="A0A5C7HP30"/>
<protein>
    <recommendedName>
        <fullName evidence="1">DOG1 domain-containing protein</fullName>
    </recommendedName>
</protein>
<dbReference type="GO" id="GO:0006351">
    <property type="term" value="P:DNA-templated transcription"/>
    <property type="evidence" value="ECO:0007669"/>
    <property type="project" value="InterPro"/>
</dbReference>
<dbReference type="InterPro" id="IPR051886">
    <property type="entry name" value="Seed_Dev/Stress_Resp_Reg"/>
</dbReference>
<dbReference type="OrthoDB" id="781635at2759"/>
<evidence type="ECO:0000313" key="2">
    <source>
        <dbReference type="EMBL" id="TXG58823.1"/>
    </source>
</evidence>
<sequence>MSSNGPITIANNNNSDDSAASLESFLVGWLQRQERFLDELISAQADDCDGSAREDLITRVLAHYQQYYEEKSRLGRRNIFLLFAPPWFTPFERAFFWIAGFNPDLAFRLVSDSIHDLTEEQSHSIDRLRKEIRMEEKMLNDDMARIQERVAAPPIMEMARRFGRMREVDIVEDVSVNDGLRSEMEVLVANADSLRASTAAKMVEILSSSQNVRFLTAATKLQLRIRSWGLERERNKHETTE</sequence>
<reference evidence="3" key="1">
    <citation type="journal article" date="2019" name="Gigascience">
        <title>De novo genome assembly of the endangered Acer yangbiense, a plant species with extremely small populations endemic to Yunnan Province, China.</title>
        <authorList>
            <person name="Yang J."/>
            <person name="Wariss H.M."/>
            <person name="Tao L."/>
            <person name="Zhang R."/>
            <person name="Yun Q."/>
            <person name="Hollingsworth P."/>
            <person name="Dao Z."/>
            <person name="Luo G."/>
            <person name="Guo H."/>
            <person name="Ma Y."/>
            <person name="Sun W."/>
        </authorList>
    </citation>
    <scope>NUCLEOTIDE SEQUENCE [LARGE SCALE GENOMIC DNA]</scope>
    <source>
        <strain evidence="3">cv. Malutang</strain>
    </source>
</reference>